<dbReference type="SMART" id="SM00922">
    <property type="entry name" value="MR_MLE"/>
    <property type="match status" value="1"/>
</dbReference>
<dbReference type="PANTHER" id="PTHR48073">
    <property type="entry name" value="O-SUCCINYLBENZOATE SYNTHASE-RELATED"/>
    <property type="match status" value="1"/>
</dbReference>
<evidence type="ECO:0000313" key="5">
    <source>
        <dbReference type="Proteomes" id="UP001324287"/>
    </source>
</evidence>
<feature type="domain" description="Mandelate racemase/muconate lactonizing enzyme C-terminal" evidence="3">
    <location>
        <begin position="150"/>
        <end position="249"/>
    </location>
</feature>
<dbReference type="GO" id="GO:0043748">
    <property type="term" value="F:O-succinylbenzoate synthase activity"/>
    <property type="evidence" value="ECO:0007669"/>
    <property type="project" value="UniProtKB-EC"/>
</dbReference>
<dbReference type="CDD" id="cd03320">
    <property type="entry name" value="OSBS"/>
    <property type="match status" value="1"/>
</dbReference>
<dbReference type="Pfam" id="PF18374">
    <property type="entry name" value="Enolase_like_N"/>
    <property type="match status" value="1"/>
</dbReference>
<dbReference type="Gene3D" id="3.20.20.120">
    <property type="entry name" value="Enolase-like C-terminal domain"/>
    <property type="match status" value="1"/>
</dbReference>
<name>A0ABZ1AZ04_9ACTN</name>
<dbReference type="SUPFAM" id="SSF51604">
    <property type="entry name" value="Enolase C-terminal domain-like"/>
    <property type="match status" value="1"/>
</dbReference>
<feature type="compositionally biased region" description="Low complexity" evidence="2">
    <location>
        <begin position="1"/>
        <end position="36"/>
    </location>
</feature>
<evidence type="ECO:0000313" key="4">
    <source>
        <dbReference type="EMBL" id="WRL63156.1"/>
    </source>
</evidence>
<reference evidence="4 5" key="1">
    <citation type="submission" date="2023-12" db="EMBL/GenBank/DDBJ databases">
        <title>Blastococcus brunescens sp. nov., an actonobacterium isolated from sandstone collected in sahara desert.</title>
        <authorList>
            <person name="Gtari M."/>
            <person name="Ghodhbane F."/>
        </authorList>
    </citation>
    <scope>NUCLEOTIDE SEQUENCE [LARGE SCALE GENOMIC DNA]</scope>
    <source>
        <strain evidence="4 5">BMG 8361</strain>
    </source>
</reference>
<dbReference type="Pfam" id="PF13378">
    <property type="entry name" value="MR_MLE_C"/>
    <property type="match status" value="1"/>
</dbReference>
<protein>
    <submittedName>
        <fullName evidence="4">O-succinylbenzoate synthase</fullName>
        <ecNumber evidence="4">4.2.1.113</ecNumber>
    </submittedName>
</protein>
<evidence type="ECO:0000256" key="2">
    <source>
        <dbReference type="SAM" id="MobiDB-lite"/>
    </source>
</evidence>
<evidence type="ECO:0000256" key="1">
    <source>
        <dbReference type="ARBA" id="ARBA00022723"/>
    </source>
</evidence>
<dbReference type="Proteomes" id="UP001324287">
    <property type="component" value="Chromosome"/>
</dbReference>
<organism evidence="4 5">
    <name type="scientific">Blastococcus brunescens</name>
    <dbReference type="NCBI Taxonomy" id="1564165"/>
    <lineage>
        <taxon>Bacteria</taxon>
        <taxon>Bacillati</taxon>
        <taxon>Actinomycetota</taxon>
        <taxon>Actinomycetes</taxon>
        <taxon>Geodermatophilales</taxon>
        <taxon>Geodermatophilaceae</taxon>
        <taxon>Blastococcus</taxon>
    </lineage>
</organism>
<proteinExistence type="predicted"/>
<dbReference type="SFLD" id="SFLDG00180">
    <property type="entry name" value="muconate_cycloisomerase"/>
    <property type="match status" value="1"/>
</dbReference>
<dbReference type="NCBIfam" id="NF002782">
    <property type="entry name" value="PRK02901.1"/>
    <property type="match status" value="1"/>
</dbReference>
<gene>
    <name evidence="4" type="ORF">U6N30_25665</name>
</gene>
<dbReference type="EC" id="4.2.1.113" evidence="4"/>
<dbReference type="PANTHER" id="PTHR48073:SF2">
    <property type="entry name" value="O-SUCCINYLBENZOATE SYNTHASE"/>
    <property type="match status" value="1"/>
</dbReference>
<dbReference type="SFLD" id="SFLDF00009">
    <property type="entry name" value="o-succinylbenzoate_synthase"/>
    <property type="match status" value="1"/>
</dbReference>
<dbReference type="InterPro" id="IPR029065">
    <property type="entry name" value="Enolase_C-like"/>
</dbReference>
<accession>A0ABZ1AZ04</accession>
<keyword evidence="1" id="KW-0479">Metal-binding</keyword>
<sequence>MTTTTSAPVSSGSSGRSAARAAATTAGGPSGRTASGVVPSSAARTSAGERSAAGTRARCLDTREQPTSAPELRSSRDHRRVPGAAACPLPRHRRPRRAARAGARGLGRVLPFWDYDVAESRRWWAAAVEAAVEGWPASVRSSVPVNVTVPAVDADRAHAIVVASGCGTAKVKVAEPGQSEADELARVEAVRDALGPAGAIRVDANAAWDVDTAVSRIAGLDRRVGLEYVEQPCATLEELIALRRRIDVRIAADEVVRRSADPLRVDLREACDVVVLKVQPLGGVRAALRVAEAHGLPCVVSSALESSVGIAAGVALAAALPELPFACGLATVALFTDDVTSSPLLPVGGELPVVRPEPDRLAAVAADPDTDARWRARLEAVTAA</sequence>
<keyword evidence="5" id="KW-1185">Reference proteome</keyword>
<evidence type="ECO:0000259" key="3">
    <source>
        <dbReference type="SMART" id="SM00922"/>
    </source>
</evidence>
<keyword evidence="4" id="KW-0456">Lyase</keyword>
<dbReference type="SFLD" id="SFLDS00001">
    <property type="entry name" value="Enolase"/>
    <property type="match status" value="1"/>
</dbReference>
<feature type="region of interest" description="Disordered" evidence="2">
    <location>
        <begin position="1"/>
        <end position="96"/>
    </location>
</feature>
<dbReference type="InterPro" id="IPR013342">
    <property type="entry name" value="Mandelate_racemase_C"/>
</dbReference>
<dbReference type="EMBL" id="CP141261">
    <property type="protein sequence ID" value="WRL63156.1"/>
    <property type="molecule type" value="Genomic_DNA"/>
</dbReference>
<dbReference type="InterPro" id="IPR036849">
    <property type="entry name" value="Enolase-like_C_sf"/>
</dbReference>